<gene>
    <name evidence="2" type="ORF">C7451_101302</name>
</gene>
<reference evidence="2 3" key="1">
    <citation type="submission" date="2018-05" db="EMBL/GenBank/DDBJ databases">
        <title>Genomic Encyclopedia of Type Strains, Phase IV (KMG-IV): sequencing the most valuable type-strain genomes for metagenomic binning, comparative biology and taxonomic classification.</title>
        <authorList>
            <person name="Goeker M."/>
        </authorList>
    </citation>
    <scope>NUCLEOTIDE SEQUENCE [LARGE SCALE GENOMIC DNA]</scope>
    <source>
        <strain evidence="2 3">DSM 3183</strain>
    </source>
</reference>
<dbReference type="InterPro" id="IPR009875">
    <property type="entry name" value="PilZ_domain"/>
</dbReference>
<dbReference type="OrthoDB" id="7559672at2"/>
<dbReference type="SUPFAM" id="SSF141371">
    <property type="entry name" value="PilZ domain-like"/>
    <property type="match status" value="1"/>
</dbReference>
<dbReference type="GO" id="GO:0035438">
    <property type="term" value="F:cyclic-di-GMP binding"/>
    <property type="evidence" value="ECO:0007669"/>
    <property type="project" value="InterPro"/>
</dbReference>
<dbReference type="Gene3D" id="2.40.10.220">
    <property type="entry name" value="predicted glycosyltransferase like domains"/>
    <property type="match status" value="1"/>
</dbReference>
<dbReference type="EMBL" id="QJJM01000001">
    <property type="protein sequence ID" value="PXW79238.1"/>
    <property type="molecule type" value="Genomic_DNA"/>
</dbReference>
<dbReference type="RefSeq" id="WP_110297198.1">
    <property type="nucleotide sequence ID" value="NZ_QJJM01000001.1"/>
</dbReference>
<sequence>MAALTGKRAAHGQSAADRRYAIRINVNIEAELVDQGRRPCTVLLTNLSITGCRFETDHPLRMPAPVTLAIDGVDPIEGEIVWAEGNTVGCHFLEPLSPTICNRIIRTLRDRQERA</sequence>
<comment type="caution">
    <text evidence="2">The sequence shown here is derived from an EMBL/GenBank/DDBJ whole genome shotgun (WGS) entry which is preliminary data.</text>
</comment>
<name>A0A2V3VEM3_9SPHN</name>
<evidence type="ECO:0000313" key="2">
    <source>
        <dbReference type="EMBL" id="PXW79238.1"/>
    </source>
</evidence>
<proteinExistence type="predicted"/>
<dbReference type="Pfam" id="PF07238">
    <property type="entry name" value="PilZ"/>
    <property type="match status" value="1"/>
</dbReference>
<evidence type="ECO:0000259" key="1">
    <source>
        <dbReference type="Pfam" id="PF07238"/>
    </source>
</evidence>
<dbReference type="AlphaFoldDB" id="A0A2V3VEM3"/>
<keyword evidence="3" id="KW-1185">Reference proteome</keyword>
<dbReference type="Proteomes" id="UP000248014">
    <property type="component" value="Unassembled WGS sequence"/>
</dbReference>
<accession>A0A2V3VEM3</accession>
<evidence type="ECO:0000313" key="3">
    <source>
        <dbReference type="Proteomes" id="UP000248014"/>
    </source>
</evidence>
<protein>
    <submittedName>
        <fullName evidence="2">PilZ domain-containing protein</fullName>
    </submittedName>
</protein>
<organism evidence="2 3">
    <name type="scientific">Blastomonas natatoria</name>
    <dbReference type="NCBI Taxonomy" id="34015"/>
    <lineage>
        <taxon>Bacteria</taxon>
        <taxon>Pseudomonadati</taxon>
        <taxon>Pseudomonadota</taxon>
        <taxon>Alphaproteobacteria</taxon>
        <taxon>Sphingomonadales</taxon>
        <taxon>Sphingomonadaceae</taxon>
        <taxon>Blastomonas</taxon>
    </lineage>
</organism>
<feature type="domain" description="PilZ" evidence="1">
    <location>
        <begin position="17"/>
        <end position="107"/>
    </location>
</feature>